<sequence length="574" mass="59192">MATNAIDEELAQQEALLADMPLGAEDATAADEAILAPPANAGGGGVDDDDDEMADDHDAAHPRRRRASATSDMPTPPASGGALADTPPERHPIAGARRIIRRTLEPDGSCAAAGIDPLDPEEVRRRDARTEKFGPTTEATAGLSKKREERMKKFGMDAPEPEAPAPLPPAKPIMTLVSQEDVAKMEARARKFEVEQPDPLDVVEKRAQSARGYWEKRRRALPSETPRLDAVYVYGVDKMSTNELLLLFGAHAPQWVEWINDSSANVVFASADAATAALEGSTVMLWAPTVDAALMDDQAPGPDGGTRAPAAVRAMQAWRTLPDAKAHAGKGLQLLFRLSSEQDVKPEVRRPSRWYGETERKGRGGRGGRGAGGARAARRIDGPPRATLVVALGTPEPDLRGRLGLGKRARAEGDGGDGDGGDAAREGAPAMADAHAAADAAMPTPTESAAPDAGAADGAADGGSVEPEPRAAKRRATERGPVLSRLGPRKGAPADAAPPSSGGDVPMAMDGATEEGADRAGAGERAGGDADAAVARDAGIGGAEGARAGPVEAAAAAGSEALEDSTPALPSTDQ</sequence>
<dbReference type="AlphaFoldDB" id="A0A8J5X8Y6"/>
<reference evidence="2" key="1">
    <citation type="submission" date="2021-05" db="EMBL/GenBank/DDBJ databases">
        <title>The genome of the haptophyte Pavlova lutheri (Diacronema luteri, Pavlovales) - a model for lipid biosynthesis in eukaryotic algae.</title>
        <authorList>
            <person name="Hulatt C.J."/>
            <person name="Posewitz M.C."/>
        </authorList>
    </citation>
    <scope>NUCLEOTIDE SEQUENCE</scope>
    <source>
        <strain evidence="2">NIVA-4/92</strain>
    </source>
</reference>
<dbReference type="PANTHER" id="PTHR16291">
    <property type="entry name" value="NUCLEAR CAP-BINDING PROTEIN SUBUNIT 3"/>
    <property type="match status" value="1"/>
</dbReference>
<feature type="region of interest" description="Disordered" evidence="1">
    <location>
        <begin position="22"/>
        <end position="91"/>
    </location>
</feature>
<feature type="compositionally biased region" description="Basic and acidic residues" evidence="1">
    <location>
        <begin position="121"/>
        <end position="132"/>
    </location>
</feature>
<organism evidence="2 3">
    <name type="scientific">Diacronema lutheri</name>
    <name type="common">Unicellular marine alga</name>
    <name type="synonym">Monochrysis lutheri</name>
    <dbReference type="NCBI Taxonomy" id="2081491"/>
    <lineage>
        <taxon>Eukaryota</taxon>
        <taxon>Haptista</taxon>
        <taxon>Haptophyta</taxon>
        <taxon>Pavlovophyceae</taxon>
        <taxon>Pavlovales</taxon>
        <taxon>Pavlovaceae</taxon>
        <taxon>Diacronema</taxon>
    </lineage>
</organism>
<feature type="region of interest" description="Disordered" evidence="1">
    <location>
        <begin position="104"/>
        <end position="147"/>
    </location>
</feature>
<evidence type="ECO:0000256" key="1">
    <source>
        <dbReference type="SAM" id="MobiDB-lite"/>
    </source>
</evidence>
<proteinExistence type="predicted"/>
<dbReference type="PANTHER" id="PTHR16291:SF0">
    <property type="entry name" value="NUCLEAR CAP-BINDING PROTEIN SUBUNIT 3"/>
    <property type="match status" value="1"/>
</dbReference>
<feature type="compositionally biased region" description="Basic and acidic residues" evidence="1">
    <location>
        <begin position="516"/>
        <end position="528"/>
    </location>
</feature>
<dbReference type="InterPro" id="IPR019416">
    <property type="entry name" value="NCBP3"/>
</dbReference>
<dbReference type="GO" id="GO:0000340">
    <property type="term" value="F:RNA 7-methylguanosine cap binding"/>
    <property type="evidence" value="ECO:0007669"/>
    <property type="project" value="InterPro"/>
</dbReference>
<dbReference type="Proteomes" id="UP000751190">
    <property type="component" value="Unassembled WGS sequence"/>
</dbReference>
<accession>A0A8J5X8Y6</accession>
<feature type="compositionally biased region" description="Low complexity" evidence="1">
    <location>
        <begin position="529"/>
        <end position="538"/>
    </location>
</feature>
<feature type="region of interest" description="Disordered" evidence="1">
    <location>
        <begin position="346"/>
        <end position="574"/>
    </location>
</feature>
<protein>
    <submittedName>
        <fullName evidence="2">Uncharacterized protein</fullName>
    </submittedName>
</protein>
<comment type="caution">
    <text evidence="2">The sequence shown here is derived from an EMBL/GenBank/DDBJ whole genome shotgun (WGS) entry which is preliminary data.</text>
</comment>
<feature type="compositionally biased region" description="Low complexity" evidence="1">
    <location>
        <begin position="426"/>
        <end position="463"/>
    </location>
</feature>
<evidence type="ECO:0000313" key="3">
    <source>
        <dbReference type="Proteomes" id="UP000751190"/>
    </source>
</evidence>
<dbReference type="OrthoDB" id="422106at2759"/>
<feature type="compositionally biased region" description="Low complexity" evidence="1">
    <location>
        <begin position="545"/>
        <end position="560"/>
    </location>
</feature>
<dbReference type="GO" id="GO:0003729">
    <property type="term" value="F:mRNA binding"/>
    <property type="evidence" value="ECO:0007669"/>
    <property type="project" value="InterPro"/>
</dbReference>
<dbReference type="OMA" id="VFVEWIN"/>
<name>A0A8J5X8Y6_DIALT</name>
<dbReference type="EMBL" id="JAGTXO010000062">
    <property type="protein sequence ID" value="KAG8457819.1"/>
    <property type="molecule type" value="Genomic_DNA"/>
</dbReference>
<feature type="compositionally biased region" description="Low complexity" evidence="1">
    <location>
        <begin position="491"/>
        <end position="504"/>
    </location>
</feature>
<gene>
    <name evidence="2" type="ORF">KFE25_005088</name>
</gene>
<dbReference type="Pfam" id="PF10309">
    <property type="entry name" value="NCBP3"/>
    <property type="match status" value="1"/>
</dbReference>
<evidence type="ECO:0000313" key="2">
    <source>
        <dbReference type="EMBL" id="KAG8457819.1"/>
    </source>
</evidence>
<dbReference type="GO" id="GO:0005634">
    <property type="term" value="C:nucleus"/>
    <property type="evidence" value="ECO:0007669"/>
    <property type="project" value="TreeGrafter"/>
</dbReference>
<feature type="compositionally biased region" description="Basic and acidic residues" evidence="1">
    <location>
        <begin position="467"/>
        <end position="478"/>
    </location>
</feature>
<feature type="compositionally biased region" description="Acidic residues" evidence="1">
    <location>
        <begin position="46"/>
        <end position="55"/>
    </location>
</feature>
<keyword evidence="3" id="KW-1185">Reference proteome</keyword>
<feature type="compositionally biased region" description="Basic and acidic residues" evidence="1">
    <location>
        <begin position="346"/>
        <end position="362"/>
    </location>
</feature>